<feature type="compositionally biased region" description="Basic and acidic residues" evidence="1">
    <location>
        <begin position="200"/>
        <end position="263"/>
    </location>
</feature>
<dbReference type="EMBL" id="CP011974">
    <property type="protein sequence ID" value="AWG44228.1"/>
    <property type="molecule type" value="Genomic_DNA"/>
</dbReference>
<dbReference type="InterPro" id="IPR018392">
    <property type="entry name" value="LysM"/>
</dbReference>
<proteinExistence type="predicted"/>
<dbReference type="NCBIfam" id="TIGR02899">
    <property type="entry name" value="spore_safA"/>
    <property type="match status" value="1"/>
</dbReference>
<evidence type="ECO:0000313" key="5">
    <source>
        <dbReference type="Proteomes" id="UP000036202"/>
    </source>
</evidence>
<reference evidence="5" key="2">
    <citation type="submission" date="2015-06" db="EMBL/GenBank/DDBJ databases">
        <title>Genome Sequence of Bacillus endophyticus and Analysis of its Companion Mechanism in the Ketogulonigenium vulgare-Bacillus strain Consortium.</title>
        <authorList>
            <person name="Jia N."/>
            <person name="Du J."/>
            <person name="Ding M.-Z."/>
            <person name="Gao F."/>
            <person name="Yuan Y.-J."/>
        </authorList>
    </citation>
    <scope>NUCLEOTIDE SEQUENCE [LARGE SCALE GENOMIC DNA]</scope>
    <source>
        <strain evidence="5">Hbe603</strain>
    </source>
</reference>
<feature type="region of interest" description="Disordered" evidence="1">
    <location>
        <begin position="137"/>
        <end position="181"/>
    </location>
</feature>
<dbReference type="PROSITE" id="PS51782">
    <property type="entry name" value="LYSM"/>
    <property type="match status" value="1"/>
</dbReference>
<dbReference type="OrthoDB" id="2033517at2"/>
<sequence>MKIHIVQKGDTLWKIAKKYGVDFEEIKEVNSQLSNPDMIMPGMKIKVPTNSVQIKNEMQNMDHPYKEMPQKQLPITEIDTDEQMPQQPQQQMPQMPQQSYNELPMMPQQPYNGPYNEAPMMPQQPNNMNMPPKKEMPMMPPKEMPSSPKKEMPMMPPKEMPSSPKKEMPKMPKMPKMKPMFPEIDVNNYYNLNVQLPAQEKPKKEEPKKEEPKKEKPKKEEPKKEEPKKEKPKKEEPKKEMPKKEEPKKKELKKEMPKKEEPIEIPKVEPMPILDIEESYEDNESFEMPMMHQQMPMMHQQMPMMPQIPMQHCMPVPLTPVMPGCGFNYIPCYNPCMPPMPVHMPMNAPYPNTPYPYEHQMPNMGMHHMEDENDSDEYVMGAEHDYMPMPQHYNHPVQNPYMPMHQMPVQNPYMPMPHYGEQMGMPYHDPNEQMHQYGMMHGQQEDCGCGGMSQPYYPQPQSEQGYYPQHFANMGYEQPMPQSPDHQMFGMPRYEEDDD</sequence>
<dbReference type="CDD" id="cd00118">
    <property type="entry name" value="LysM"/>
    <property type="match status" value="1"/>
</dbReference>
<protein>
    <submittedName>
        <fullName evidence="4">Uncharacterized protein</fullName>
    </submittedName>
</protein>
<dbReference type="InterPro" id="IPR036779">
    <property type="entry name" value="LysM_dom_sf"/>
</dbReference>
<dbReference type="PANTHER" id="PTHR33734:SF34">
    <property type="entry name" value="SPOIVD-ASSOCIATED FACTOR A"/>
    <property type="match status" value="1"/>
</dbReference>
<feature type="region of interest" description="Disordered" evidence="1">
    <location>
        <begin position="476"/>
        <end position="499"/>
    </location>
</feature>
<dbReference type="AlphaFoldDB" id="A0A2S1LZI8"/>
<name>A0A2S1LZI8_9BACI</name>
<evidence type="ECO:0000313" key="4">
    <source>
        <dbReference type="EMBL" id="AWG44228.1"/>
    </source>
</evidence>
<dbReference type="InterPro" id="IPR014248">
    <property type="entry name" value="Spore_coat_assembly_SafA"/>
</dbReference>
<dbReference type="GO" id="GO:0008932">
    <property type="term" value="F:lytic endotransglycosylase activity"/>
    <property type="evidence" value="ECO:0007669"/>
    <property type="project" value="TreeGrafter"/>
</dbReference>
<feature type="domain" description="HTH cro/C1-type" evidence="2">
    <location>
        <begin position="10"/>
        <end position="26"/>
    </location>
</feature>
<dbReference type="SMART" id="SM00257">
    <property type="entry name" value="LysM"/>
    <property type="match status" value="1"/>
</dbReference>
<evidence type="ECO:0000256" key="1">
    <source>
        <dbReference type="SAM" id="MobiDB-lite"/>
    </source>
</evidence>
<dbReference type="InterPro" id="IPR001387">
    <property type="entry name" value="Cro/C1-type_HTH"/>
</dbReference>
<accession>A0A2S1LZI8</accession>
<feature type="domain" description="LysM" evidence="3">
    <location>
        <begin position="2"/>
        <end position="47"/>
    </location>
</feature>
<feature type="region of interest" description="Disordered" evidence="1">
    <location>
        <begin position="196"/>
        <end position="263"/>
    </location>
</feature>
<evidence type="ECO:0000259" key="2">
    <source>
        <dbReference type="PROSITE" id="PS50943"/>
    </source>
</evidence>
<dbReference type="Proteomes" id="UP000036202">
    <property type="component" value="Chromosome"/>
</dbReference>
<reference evidence="4 5" key="1">
    <citation type="journal article" date="2015" name="PLoS ONE">
        <title>Genome Sequence of Bacillus endophyticus and Analysis of Its Companion Mechanism in the Ketogulonigenium vulgare-Bacillus Strain Consortium.</title>
        <authorList>
            <person name="Jia N."/>
            <person name="Du J."/>
            <person name="Ding M.Z."/>
            <person name="Gao F."/>
            <person name="Yuan Y.J."/>
        </authorList>
    </citation>
    <scope>NUCLEOTIDE SEQUENCE [LARGE SCALE GENOMIC DNA]</scope>
    <source>
        <strain evidence="4 5">Hbe603</strain>
    </source>
</reference>
<dbReference type="PROSITE" id="PS50943">
    <property type="entry name" value="HTH_CROC1"/>
    <property type="match status" value="1"/>
</dbReference>
<organism evidence="4 5">
    <name type="scientific">Priestia filamentosa</name>
    <dbReference type="NCBI Taxonomy" id="1402861"/>
    <lineage>
        <taxon>Bacteria</taxon>
        <taxon>Bacillati</taxon>
        <taxon>Bacillota</taxon>
        <taxon>Bacilli</taxon>
        <taxon>Bacillales</taxon>
        <taxon>Bacillaceae</taxon>
        <taxon>Priestia</taxon>
    </lineage>
</organism>
<dbReference type="Pfam" id="PF01476">
    <property type="entry name" value="LysM"/>
    <property type="match status" value="1"/>
</dbReference>
<evidence type="ECO:0000259" key="3">
    <source>
        <dbReference type="PROSITE" id="PS51782"/>
    </source>
</evidence>
<dbReference type="KEGG" id="beo:BEH_24450"/>
<dbReference type="PANTHER" id="PTHR33734">
    <property type="entry name" value="LYSM DOMAIN-CONTAINING GPI-ANCHORED PROTEIN 2"/>
    <property type="match status" value="1"/>
</dbReference>
<gene>
    <name evidence="4" type="ORF">BEH_24450</name>
</gene>
<keyword evidence="5" id="KW-1185">Reference proteome</keyword>
<dbReference type="Gene3D" id="3.10.350.10">
    <property type="entry name" value="LysM domain"/>
    <property type="match status" value="1"/>
</dbReference>
<dbReference type="SUPFAM" id="SSF54106">
    <property type="entry name" value="LysM domain"/>
    <property type="match status" value="1"/>
</dbReference>